<name>C0EPJ1_NEIFL</name>
<keyword evidence="1" id="KW-0812">Transmembrane</keyword>
<evidence type="ECO:0000256" key="1">
    <source>
        <dbReference type="SAM" id="Phobius"/>
    </source>
</evidence>
<gene>
    <name evidence="2" type="ORF">NEIFLAOT_01881</name>
</gene>
<dbReference type="Proteomes" id="UP000004457">
    <property type="component" value="Unassembled WGS sequence"/>
</dbReference>
<dbReference type="AlphaFoldDB" id="C0EPJ1"/>
<dbReference type="EMBL" id="ACEN01000088">
    <property type="protein sequence ID" value="EEG33078.1"/>
    <property type="molecule type" value="Genomic_DNA"/>
</dbReference>
<keyword evidence="3" id="KW-1185">Reference proteome</keyword>
<organism evidence="2 3">
    <name type="scientific">Neisseria flavescens NRL30031/H210</name>
    <dbReference type="NCBI Taxonomy" id="546264"/>
    <lineage>
        <taxon>Bacteria</taxon>
        <taxon>Pseudomonadati</taxon>
        <taxon>Pseudomonadota</taxon>
        <taxon>Betaproteobacteria</taxon>
        <taxon>Neisseriales</taxon>
        <taxon>Neisseriaceae</taxon>
        <taxon>Neisseria</taxon>
    </lineage>
</organism>
<sequence length="57" mass="6668">MEIGRIISCFTYSFVLYISICTFLHYLTPKYIKALFRTLYFWSLIPAALSDGLLKQP</sequence>
<reference evidence="2 3" key="1">
    <citation type="submission" date="2009-01" db="EMBL/GenBank/DDBJ databases">
        <authorList>
            <person name="Fulton L."/>
            <person name="Clifton S."/>
            <person name="Chinwalla A.T."/>
            <person name="Mitreva M."/>
            <person name="Sodergren E."/>
            <person name="Weinstock G."/>
            <person name="Clifton S."/>
            <person name="Dooling D.J."/>
            <person name="Fulton B."/>
            <person name="Minx P."/>
            <person name="Pepin K.H."/>
            <person name="Johnson M."/>
            <person name="Bhonagiri V."/>
            <person name="Nash W.E."/>
            <person name="Mardis E.R."/>
            <person name="Wilson R.K."/>
        </authorList>
    </citation>
    <scope>NUCLEOTIDE SEQUENCE [LARGE SCALE GENOMIC DNA]</scope>
    <source>
        <strain evidence="2 3">NRL30031/H210</strain>
    </source>
</reference>
<evidence type="ECO:0000313" key="2">
    <source>
        <dbReference type="EMBL" id="EEG33078.1"/>
    </source>
</evidence>
<keyword evidence="1" id="KW-1133">Transmembrane helix</keyword>
<keyword evidence="1" id="KW-0472">Membrane</keyword>
<accession>C0EPJ1</accession>
<feature type="transmembrane region" description="Helical" evidence="1">
    <location>
        <begin position="7"/>
        <end position="28"/>
    </location>
</feature>
<evidence type="ECO:0000313" key="3">
    <source>
        <dbReference type="Proteomes" id="UP000004457"/>
    </source>
</evidence>
<protein>
    <submittedName>
        <fullName evidence="2">Uncharacterized protein</fullName>
    </submittedName>
</protein>
<proteinExistence type="predicted"/>
<comment type="caution">
    <text evidence="2">The sequence shown here is derived from an EMBL/GenBank/DDBJ whole genome shotgun (WGS) entry which is preliminary data.</text>
</comment>